<dbReference type="SUPFAM" id="SSF141673">
    <property type="entry name" value="MOSC N-terminal domain-like"/>
    <property type="match status" value="1"/>
</dbReference>
<name>A0A382IQK2_9ZZZZ</name>
<dbReference type="InterPro" id="IPR005302">
    <property type="entry name" value="MoCF_Sase_C"/>
</dbReference>
<dbReference type="PANTHER" id="PTHR14237">
    <property type="entry name" value="MOLYBDOPTERIN COFACTOR SULFURASE MOSC"/>
    <property type="match status" value="1"/>
</dbReference>
<dbReference type="InterPro" id="IPR011037">
    <property type="entry name" value="Pyrv_Knase-like_insert_dom_sf"/>
</dbReference>
<dbReference type="GO" id="GO:0003824">
    <property type="term" value="F:catalytic activity"/>
    <property type="evidence" value="ECO:0007669"/>
    <property type="project" value="InterPro"/>
</dbReference>
<feature type="domain" description="MOSC" evidence="1">
    <location>
        <begin position="118"/>
        <end position="270"/>
    </location>
</feature>
<organism evidence="2">
    <name type="scientific">marine metagenome</name>
    <dbReference type="NCBI Taxonomy" id="408172"/>
    <lineage>
        <taxon>unclassified sequences</taxon>
        <taxon>metagenomes</taxon>
        <taxon>ecological metagenomes</taxon>
    </lineage>
</organism>
<evidence type="ECO:0000259" key="1">
    <source>
        <dbReference type="PROSITE" id="PS51340"/>
    </source>
</evidence>
<dbReference type="Pfam" id="PF03476">
    <property type="entry name" value="MOSC_N"/>
    <property type="match status" value="1"/>
</dbReference>
<dbReference type="InterPro" id="IPR005303">
    <property type="entry name" value="MOCOS_middle"/>
</dbReference>
<dbReference type="PANTHER" id="PTHR14237:SF19">
    <property type="entry name" value="MITOCHONDRIAL AMIDOXIME REDUCING COMPONENT 1"/>
    <property type="match status" value="1"/>
</dbReference>
<proteinExistence type="predicted"/>
<protein>
    <recommendedName>
        <fullName evidence="1">MOSC domain-containing protein</fullName>
    </recommendedName>
</protein>
<dbReference type="GO" id="GO:0030170">
    <property type="term" value="F:pyridoxal phosphate binding"/>
    <property type="evidence" value="ECO:0007669"/>
    <property type="project" value="InterPro"/>
</dbReference>
<dbReference type="EMBL" id="UINC01069031">
    <property type="protein sequence ID" value="SVC02094.1"/>
    <property type="molecule type" value="Genomic_DNA"/>
</dbReference>
<dbReference type="SUPFAM" id="SSF50800">
    <property type="entry name" value="PK beta-barrel domain-like"/>
    <property type="match status" value="1"/>
</dbReference>
<sequence length="278" mass="30549">MSEITVSDILIYPIKGAQGVSVKSAEFTTEGLVGDRVFTITRDGKRMAQGKIPALKYLRVTRCKQGLELNYPGERAFLLAVDSSSPGEPLMSITRTIATLDMGDAVASWLSRCLQATVRLVKALGPEPLPISLAEFKLIDGLKQSKFVDIAPVLLTNEASLLDLNTRLSEPVLMNRFRPNLVVSGLQPYQEDQIRHLVFPSMRLEAMVACERCKVTTFSQETDVASKEPLRTLSRYRRRENDYAGGVMFGTYLASPGNGAISVGDQVILADSAEYSLE</sequence>
<evidence type="ECO:0000313" key="2">
    <source>
        <dbReference type="EMBL" id="SVC02094.1"/>
    </source>
</evidence>
<accession>A0A382IQK2</accession>
<dbReference type="Pfam" id="PF03473">
    <property type="entry name" value="MOSC"/>
    <property type="match status" value="1"/>
</dbReference>
<reference evidence="2" key="1">
    <citation type="submission" date="2018-05" db="EMBL/GenBank/DDBJ databases">
        <authorList>
            <person name="Lanie J.A."/>
            <person name="Ng W.-L."/>
            <person name="Kazmierczak K.M."/>
            <person name="Andrzejewski T.M."/>
            <person name="Davidsen T.M."/>
            <person name="Wayne K.J."/>
            <person name="Tettelin H."/>
            <person name="Glass J.I."/>
            <person name="Rusch D."/>
            <person name="Podicherti R."/>
            <person name="Tsui H.-C.T."/>
            <person name="Winkler M.E."/>
        </authorList>
    </citation>
    <scope>NUCLEOTIDE SEQUENCE</scope>
</reference>
<dbReference type="AlphaFoldDB" id="A0A382IQK2"/>
<dbReference type="GO" id="GO:0030151">
    <property type="term" value="F:molybdenum ion binding"/>
    <property type="evidence" value="ECO:0007669"/>
    <property type="project" value="InterPro"/>
</dbReference>
<gene>
    <name evidence="2" type="ORF">METZ01_LOCUS254948</name>
</gene>
<dbReference type="PROSITE" id="PS51340">
    <property type="entry name" value="MOSC"/>
    <property type="match status" value="1"/>
</dbReference>